<accession>A0ABY3MBS6</accession>
<gene>
    <name evidence="1" type="ORF">ES677_05065</name>
</gene>
<sequence>MNSDDTKKFGLIIIESLPNGDKKTGFNLHHSTIKYKVFQEPNLSSEFYDVDTGKDLVELLKRIVNDAIANNYFFFFHFEIHGFDGGLELKNGDEIYWNELLSILLPLNIHYKNTLGLYLAVCNGASLLKYLNPMERSPFRFILASPKNIKIVDLEKGFDIFYEHFFFSYDIVESLEKYNSVIINEDSRLSLITSQYCIDTLCDIERETADKDKILDLLKEIFIKENKEFENLSERKMYEILKNEMTRIFDEAKLNKDYYLMKDLE</sequence>
<dbReference type="RefSeq" id="WP_148380618.1">
    <property type="nucleotide sequence ID" value="NZ_VSKN01000005.1"/>
</dbReference>
<dbReference type="Proteomes" id="UP000323621">
    <property type="component" value="Unassembled WGS sequence"/>
</dbReference>
<reference evidence="1 2" key="1">
    <citation type="submission" date="2019-08" db="EMBL/GenBank/DDBJ databases">
        <title>Genomes of Antarctic Bizionia species.</title>
        <authorList>
            <person name="Bowman J.P."/>
        </authorList>
    </citation>
    <scope>NUCLEOTIDE SEQUENCE [LARGE SCALE GENOMIC DNA]</scope>
    <source>
        <strain evidence="1 2">IC164</strain>
    </source>
</reference>
<proteinExistence type="predicted"/>
<name>A0ABY3MBS6_9FLAO</name>
<organism evidence="1 2">
    <name type="scientific">Bizionia gelidisalsuginis</name>
    <dbReference type="NCBI Taxonomy" id="291188"/>
    <lineage>
        <taxon>Bacteria</taxon>
        <taxon>Pseudomonadati</taxon>
        <taxon>Bacteroidota</taxon>
        <taxon>Flavobacteriia</taxon>
        <taxon>Flavobacteriales</taxon>
        <taxon>Flavobacteriaceae</taxon>
        <taxon>Bizionia</taxon>
    </lineage>
</organism>
<comment type="caution">
    <text evidence="1">The sequence shown here is derived from an EMBL/GenBank/DDBJ whole genome shotgun (WGS) entry which is preliminary data.</text>
</comment>
<evidence type="ECO:0000313" key="2">
    <source>
        <dbReference type="Proteomes" id="UP000323621"/>
    </source>
</evidence>
<protein>
    <submittedName>
        <fullName evidence="1">Uncharacterized protein</fullName>
    </submittedName>
</protein>
<evidence type="ECO:0000313" key="1">
    <source>
        <dbReference type="EMBL" id="TYC14751.1"/>
    </source>
</evidence>
<keyword evidence="2" id="KW-1185">Reference proteome</keyword>
<dbReference type="EMBL" id="VSKN01000005">
    <property type="protein sequence ID" value="TYC14751.1"/>
    <property type="molecule type" value="Genomic_DNA"/>
</dbReference>